<keyword evidence="6 9" id="KW-0472">Membrane</keyword>
<feature type="transmembrane region" description="Helical" evidence="9">
    <location>
        <begin position="35"/>
        <end position="56"/>
    </location>
</feature>
<dbReference type="GO" id="GO:0016811">
    <property type="term" value="F:hydrolase activity, acting on carbon-nitrogen (but not peptide) bonds, in linear amides"/>
    <property type="evidence" value="ECO:0007669"/>
    <property type="project" value="InterPro"/>
</dbReference>
<dbReference type="Proteomes" id="UP000054302">
    <property type="component" value="Unassembled WGS sequence"/>
</dbReference>
<feature type="binding site" evidence="7">
    <location>
        <position position="30"/>
    </location>
    <ligand>
        <name>Ca(2+)</name>
        <dbReference type="ChEBI" id="CHEBI:29108"/>
    </ligand>
</feature>
<dbReference type="HOGENOM" id="CLU_063293_1_0_1"/>
<evidence type="ECO:0000256" key="1">
    <source>
        <dbReference type="ARBA" id="ARBA00004141"/>
    </source>
</evidence>
<dbReference type="STRING" id="212818.A0A0D1ZZS4"/>
<comment type="subcellular location">
    <subcellularLocation>
        <location evidence="1">Membrane</location>
        <topology evidence="1">Multi-pass membrane protein</topology>
    </subcellularLocation>
</comment>
<dbReference type="PANTHER" id="PTHR46187:SF1">
    <property type="entry name" value="ALKALINE PHYTOCERAMIDASE"/>
    <property type="match status" value="1"/>
</dbReference>
<organism evidence="10 11">
    <name type="scientific">Exophiala mesophila</name>
    <name type="common">Black yeast-like fungus</name>
    <dbReference type="NCBI Taxonomy" id="212818"/>
    <lineage>
        <taxon>Eukaryota</taxon>
        <taxon>Fungi</taxon>
        <taxon>Dikarya</taxon>
        <taxon>Ascomycota</taxon>
        <taxon>Pezizomycotina</taxon>
        <taxon>Eurotiomycetes</taxon>
        <taxon>Chaetothyriomycetidae</taxon>
        <taxon>Chaetothyriales</taxon>
        <taxon>Herpotrichiellaceae</taxon>
        <taxon>Exophiala</taxon>
    </lineage>
</organism>
<gene>
    <name evidence="10" type="ORF">PV10_06775</name>
</gene>
<dbReference type="Pfam" id="PF05875">
    <property type="entry name" value="Ceramidase"/>
    <property type="match status" value="1"/>
</dbReference>
<dbReference type="GO" id="GO:0005789">
    <property type="term" value="C:endoplasmic reticulum membrane"/>
    <property type="evidence" value="ECO:0007669"/>
    <property type="project" value="TreeGrafter"/>
</dbReference>
<accession>A0A0D1ZZS4</accession>
<feature type="binding site" evidence="8">
    <location>
        <position position="231"/>
    </location>
    <ligand>
        <name>Zn(2+)</name>
        <dbReference type="ChEBI" id="CHEBI:29105"/>
        <note>catalytic</note>
    </ligand>
</feature>
<keyword evidence="7" id="KW-0106">Calcium</keyword>
<feature type="transmembrane region" description="Helical" evidence="9">
    <location>
        <begin position="187"/>
        <end position="205"/>
    </location>
</feature>
<keyword evidence="5 9" id="KW-1133">Transmembrane helix</keyword>
<feature type="transmembrane region" description="Helical" evidence="9">
    <location>
        <begin position="100"/>
        <end position="117"/>
    </location>
</feature>
<evidence type="ECO:0000256" key="5">
    <source>
        <dbReference type="ARBA" id="ARBA00022989"/>
    </source>
</evidence>
<proteinExistence type="inferred from homology"/>
<keyword evidence="11" id="KW-1185">Reference proteome</keyword>
<dbReference type="EMBL" id="KN847523">
    <property type="protein sequence ID" value="KIV92323.1"/>
    <property type="molecule type" value="Genomic_DNA"/>
</dbReference>
<dbReference type="RefSeq" id="XP_016223897.1">
    <property type="nucleotide sequence ID" value="XM_016371604.1"/>
</dbReference>
<feature type="transmembrane region" description="Helical" evidence="9">
    <location>
        <begin position="148"/>
        <end position="167"/>
    </location>
</feature>
<dbReference type="GeneID" id="27324620"/>
<dbReference type="InterPro" id="IPR008901">
    <property type="entry name" value="ACER"/>
</dbReference>
<keyword evidence="8" id="KW-0862">Zinc</keyword>
<dbReference type="GO" id="GO:0046513">
    <property type="term" value="P:ceramide biosynthetic process"/>
    <property type="evidence" value="ECO:0007669"/>
    <property type="project" value="TreeGrafter"/>
</dbReference>
<dbReference type="VEuPathDB" id="FungiDB:PV10_06775"/>
<evidence type="ECO:0000313" key="10">
    <source>
        <dbReference type="EMBL" id="KIV92323.1"/>
    </source>
</evidence>
<keyword evidence="7" id="KW-0479">Metal-binding</keyword>
<evidence type="ECO:0000256" key="2">
    <source>
        <dbReference type="ARBA" id="ARBA00009780"/>
    </source>
</evidence>
<sequence>MVHVERYHGGDQHAMSGYWGPPTAIANFCEEDYALVFWAAEFVNSFTNLAYVYYAFKTLDRGESLISTTAFPNLALFFVGVTSFAFHLTMKYDAQIMDDLSMFWVCAAIIYELYTIGRSTSVKVAFGSALTAILGYISARHYTLNQLWLHNWTFIILVTAIWPRVLFLIRNRLDGPERMVARRQFRVGGLCFLAGFLLWLVDGAYCGPLRSARETLGLPWAFLLEFHGWWHILTSIGAGNCIRVTKVLTGKTPAVSR</sequence>
<evidence type="ECO:0008006" key="12">
    <source>
        <dbReference type="Google" id="ProtNLM"/>
    </source>
</evidence>
<evidence type="ECO:0000256" key="7">
    <source>
        <dbReference type="PIRSR" id="PIRSR608901-1"/>
    </source>
</evidence>
<dbReference type="OMA" id="PWAWLLE"/>
<dbReference type="AlphaFoldDB" id="A0A0D1ZZS4"/>
<dbReference type="GO" id="GO:0046872">
    <property type="term" value="F:metal ion binding"/>
    <property type="evidence" value="ECO:0007669"/>
    <property type="project" value="UniProtKB-KW"/>
</dbReference>
<evidence type="ECO:0000256" key="9">
    <source>
        <dbReference type="SAM" id="Phobius"/>
    </source>
</evidence>
<keyword evidence="4" id="KW-0378">Hydrolase</keyword>
<name>A0A0D1ZZS4_EXOME</name>
<evidence type="ECO:0000256" key="4">
    <source>
        <dbReference type="ARBA" id="ARBA00022801"/>
    </source>
</evidence>
<feature type="binding site" evidence="8">
    <location>
        <position position="87"/>
    </location>
    <ligand>
        <name>Zn(2+)</name>
        <dbReference type="ChEBI" id="CHEBI:29105"/>
        <note>catalytic</note>
    </ligand>
</feature>
<feature type="binding site" evidence="8">
    <location>
        <position position="227"/>
    </location>
    <ligand>
        <name>Zn(2+)</name>
        <dbReference type="ChEBI" id="CHEBI:29105"/>
        <note>catalytic</note>
    </ligand>
</feature>
<comment type="cofactor">
    <cofactor evidence="8">
        <name>Zn(2+)</name>
        <dbReference type="ChEBI" id="CHEBI:29105"/>
    </cofactor>
</comment>
<reference evidence="10 11" key="1">
    <citation type="submission" date="2015-01" db="EMBL/GenBank/DDBJ databases">
        <title>The Genome Sequence of Exophiala mesophila CBS40295.</title>
        <authorList>
            <consortium name="The Broad Institute Genomics Platform"/>
            <person name="Cuomo C."/>
            <person name="de Hoog S."/>
            <person name="Gorbushina A."/>
            <person name="Stielow B."/>
            <person name="Teixiera M."/>
            <person name="Abouelleil A."/>
            <person name="Chapman S.B."/>
            <person name="Priest M."/>
            <person name="Young S.K."/>
            <person name="Wortman J."/>
            <person name="Nusbaum C."/>
            <person name="Birren B."/>
        </authorList>
    </citation>
    <scope>NUCLEOTIDE SEQUENCE [LARGE SCALE GENOMIC DNA]</scope>
    <source>
        <strain evidence="10 11">CBS 40295</strain>
    </source>
</reference>
<comment type="similarity">
    <text evidence="2">Belongs to the alkaline ceramidase family.</text>
</comment>
<evidence type="ECO:0000313" key="11">
    <source>
        <dbReference type="Proteomes" id="UP000054302"/>
    </source>
</evidence>
<feature type="binding site" evidence="7">
    <location>
        <position position="41"/>
    </location>
    <ligand>
        <name>Ca(2+)</name>
        <dbReference type="ChEBI" id="CHEBI:29108"/>
    </ligand>
</feature>
<dbReference type="PANTHER" id="PTHR46187">
    <property type="entry name" value="ALKALINE CERAMIDASE 3"/>
    <property type="match status" value="1"/>
</dbReference>
<feature type="transmembrane region" description="Helical" evidence="9">
    <location>
        <begin position="68"/>
        <end position="88"/>
    </location>
</feature>
<evidence type="ECO:0000256" key="6">
    <source>
        <dbReference type="ARBA" id="ARBA00023136"/>
    </source>
</evidence>
<keyword evidence="3 9" id="KW-0812">Transmembrane</keyword>
<protein>
    <recommendedName>
        <fullName evidence="12">Alkaline ceramidase 3</fullName>
    </recommendedName>
</protein>
<dbReference type="GO" id="GO:0046514">
    <property type="term" value="P:ceramide catabolic process"/>
    <property type="evidence" value="ECO:0007669"/>
    <property type="project" value="TreeGrafter"/>
</dbReference>
<dbReference type="OrthoDB" id="187171at2759"/>
<evidence type="ECO:0000256" key="8">
    <source>
        <dbReference type="PIRSR" id="PIRSR608901-2"/>
    </source>
</evidence>
<evidence type="ECO:0000256" key="3">
    <source>
        <dbReference type="ARBA" id="ARBA00022692"/>
    </source>
</evidence>